<dbReference type="AlphaFoldDB" id="W9C4W6"/>
<feature type="compositionally biased region" description="Polar residues" evidence="1">
    <location>
        <begin position="280"/>
        <end position="301"/>
    </location>
</feature>
<evidence type="ECO:0000256" key="1">
    <source>
        <dbReference type="SAM" id="MobiDB-lite"/>
    </source>
</evidence>
<dbReference type="EMBL" id="AYSA01000728">
    <property type="protein sequence ID" value="ESZ89949.1"/>
    <property type="molecule type" value="Genomic_DNA"/>
</dbReference>
<gene>
    <name evidence="2" type="ORF">SBOR_9658</name>
</gene>
<dbReference type="HOGENOM" id="CLU_055648_0_0_1"/>
<feature type="region of interest" description="Disordered" evidence="1">
    <location>
        <begin position="203"/>
        <end position="255"/>
    </location>
</feature>
<feature type="region of interest" description="Disordered" evidence="1">
    <location>
        <begin position="267"/>
        <end position="309"/>
    </location>
</feature>
<organism evidence="2 3">
    <name type="scientific">Sclerotinia borealis (strain F-4128)</name>
    <dbReference type="NCBI Taxonomy" id="1432307"/>
    <lineage>
        <taxon>Eukaryota</taxon>
        <taxon>Fungi</taxon>
        <taxon>Dikarya</taxon>
        <taxon>Ascomycota</taxon>
        <taxon>Pezizomycotina</taxon>
        <taxon>Leotiomycetes</taxon>
        <taxon>Helotiales</taxon>
        <taxon>Sclerotiniaceae</taxon>
        <taxon>Sclerotinia</taxon>
    </lineage>
</organism>
<name>W9C4W6_SCLBF</name>
<dbReference type="OrthoDB" id="3507099at2759"/>
<reference evidence="2 3" key="1">
    <citation type="journal article" date="2014" name="Genome Announc.">
        <title>Draft genome sequence of Sclerotinia borealis, a psychrophilic plant pathogenic fungus.</title>
        <authorList>
            <person name="Mardanov A.V."/>
            <person name="Beletsky A.V."/>
            <person name="Kadnikov V.V."/>
            <person name="Ignatov A.N."/>
            <person name="Ravin N.V."/>
        </authorList>
    </citation>
    <scope>NUCLEOTIDE SEQUENCE [LARGE SCALE GENOMIC DNA]</scope>
    <source>
        <strain evidence="3">F-4157</strain>
    </source>
</reference>
<dbReference type="Proteomes" id="UP000019487">
    <property type="component" value="Unassembled WGS sequence"/>
</dbReference>
<protein>
    <submittedName>
        <fullName evidence="2">Uncharacterized protein</fullName>
    </submittedName>
</protein>
<evidence type="ECO:0000313" key="2">
    <source>
        <dbReference type="EMBL" id="ESZ89949.1"/>
    </source>
</evidence>
<feature type="compositionally biased region" description="Polar residues" evidence="1">
    <location>
        <begin position="329"/>
        <end position="346"/>
    </location>
</feature>
<evidence type="ECO:0000313" key="3">
    <source>
        <dbReference type="Proteomes" id="UP000019487"/>
    </source>
</evidence>
<feature type="region of interest" description="Disordered" evidence="1">
    <location>
        <begin position="326"/>
        <end position="353"/>
    </location>
</feature>
<proteinExistence type="predicted"/>
<comment type="caution">
    <text evidence="2">The sequence shown here is derived from an EMBL/GenBank/DDBJ whole genome shotgun (WGS) entry which is preliminary data.</text>
</comment>
<sequence length="420" mass="48466">MPALRAKSQSYSTGEDTYLCNYREWRSGRVSESWAQFIARYKKKFWINPHSSASLYQRAQRLSGHRHQTLARDEELMRHMHKIRTSSILWTWGKIAQAFGTNAKTVSRAYKSFLERHGINEVENESARIRWTKFEVRRLYRARHFGYSWERIAKKFGYEEYICISAHYIYSYGQSRSGNFNPSFHPKCFLFQKDKTSMYHIRKSSSTQEIKDEHAEGQCQWEDTAVTQDRKGPVSHKSYHQRANSSGGSSSQSDLSAVECIMRKTTTGSVHNHERMNHGPTENKQPSRARSGVTTAATPRNGTRADKSAIITTPMFKRRVVGKRINEARASSRSSQAYNTRPSGTSHRSELSPKYIVNSDTRLDSRLLATVLDGRQISKYCFNTNTKPSVVCFRVKSEPEDDKKKDKSTRGHMTSRERQS</sequence>
<keyword evidence="3" id="KW-1185">Reference proteome</keyword>
<accession>W9C4W6</accession>
<feature type="region of interest" description="Disordered" evidence="1">
    <location>
        <begin position="395"/>
        <end position="420"/>
    </location>
</feature>